<keyword evidence="3" id="KW-1185">Reference proteome</keyword>
<evidence type="ECO:0000313" key="3">
    <source>
        <dbReference type="Proteomes" id="UP000184073"/>
    </source>
</evidence>
<evidence type="ECO:0000256" key="1">
    <source>
        <dbReference type="SAM" id="MobiDB-lite"/>
    </source>
</evidence>
<sequence length="170" mass="18700">MIGQGNKAVSAEAKFHALSDMSSIRTQYEKPEVIRRHYISTVTMGSSRLTSLHIILPIIITVTISPGVNPNKGVALQGPPRREEVTLQSFVLHRRSPPGSSLPALHPKVANCHNGRTTLCSFTWLAKRPCQGPHSSKTPRRSVHKEPANRSSVAQSVTKTLRHESRVKTS</sequence>
<feature type="compositionally biased region" description="Polar residues" evidence="1">
    <location>
        <begin position="149"/>
        <end position="159"/>
    </location>
</feature>
<dbReference type="EMBL" id="KV878131">
    <property type="protein sequence ID" value="OJJ04530.1"/>
    <property type="molecule type" value="Genomic_DNA"/>
</dbReference>
<proteinExistence type="predicted"/>
<name>A0A1L9PSL4_ASPVE</name>
<dbReference type="VEuPathDB" id="FungiDB:ASPVEDRAFT_793555"/>
<reference evidence="3" key="1">
    <citation type="journal article" date="2017" name="Genome Biol.">
        <title>Comparative genomics reveals high biological diversity and specific adaptations in the industrially and medically important fungal genus Aspergillus.</title>
        <authorList>
            <person name="de Vries R.P."/>
            <person name="Riley R."/>
            <person name="Wiebenga A."/>
            <person name="Aguilar-Osorio G."/>
            <person name="Amillis S."/>
            <person name="Uchima C.A."/>
            <person name="Anderluh G."/>
            <person name="Asadollahi M."/>
            <person name="Askin M."/>
            <person name="Barry K."/>
            <person name="Battaglia E."/>
            <person name="Bayram O."/>
            <person name="Benocci T."/>
            <person name="Braus-Stromeyer S.A."/>
            <person name="Caldana C."/>
            <person name="Canovas D."/>
            <person name="Cerqueira G.C."/>
            <person name="Chen F."/>
            <person name="Chen W."/>
            <person name="Choi C."/>
            <person name="Clum A."/>
            <person name="Dos Santos R.A."/>
            <person name="Damasio A.R."/>
            <person name="Diallinas G."/>
            <person name="Emri T."/>
            <person name="Fekete E."/>
            <person name="Flipphi M."/>
            <person name="Freyberg S."/>
            <person name="Gallo A."/>
            <person name="Gournas C."/>
            <person name="Habgood R."/>
            <person name="Hainaut M."/>
            <person name="Harispe M.L."/>
            <person name="Henrissat B."/>
            <person name="Hilden K.S."/>
            <person name="Hope R."/>
            <person name="Hossain A."/>
            <person name="Karabika E."/>
            <person name="Karaffa L."/>
            <person name="Karanyi Z."/>
            <person name="Krasevec N."/>
            <person name="Kuo A."/>
            <person name="Kusch H."/>
            <person name="LaButti K."/>
            <person name="Lagendijk E.L."/>
            <person name="Lapidus A."/>
            <person name="Levasseur A."/>
            <person name="Lindquist E."/>
            <person name="Lipzen A."/>
            <person name="Logrieco A.F."/>
            <person name="MacCabe A."/>
            <person name="Maekelae M.R."/>
            <person name="Malavazi I."/>
            <person name="Melin P."/>
            <person name="Meyer V."/>
            <person name="Mielnichuk N."/>
            <person name="Miskei M."/>
            <person name="Molnar A.P."/>
            <person name="Mule G."/>
            <person name="Ngan C.Y."/>
            <person name="Orejas M."/>
            <person name="Orosz E."/>
            <person name="Ouedraogo J.P."/>
            <person name="Overkamp K.M."/>
            <person name="Park H.-S."/>
            <person name="Perrone G."/>
            <person name="Piumi F."/>
            <person name="Punt P.J."/>
            <person name="Ram A.F."/>
            <person name="Ramon A."/>
            <person name="Rauscher S."/>
            <person name="Record E."/>
            <person name="Riano-Pachon D.M."/>
            <person name="Robert V."/>
            <person name="Roehrig J."/>
            <person name="Ruller R."/>
            <person name="Salamov A."/>
            <person name="Salih N.S."/>
            <person name="Samson R.A."/>
            <person name="Sandor E."/>
            <person name="Sanguinetti M."/>
            <person name="Schuetze T."/>
            <person name="Sepcic K."/>
            <person name="Shelest E."/>
            <person name="Sherlock G."/>
            <person name="Sophianopoulou V."/>
            <person name="Squina F.M."/>
            <person name="Sun H."/>
            <person name="Susca A."/>
            <person name="Todd R.B."/>
            <person name="Tsang A."/>
            <person name="Unkles S.E."/>
            <person name="van de Wiele N."/>
            <person name="van Rossen-Uffink D."/>
            <person name="Oliveira J.V."/>
            <person name="Vesth T.C."/>
            <person name="Visser J."/>
            <person name="Yu J.-H."/>
            <person name="Zhou M."/>
            <person name="Andersen M.R."/>
            <person name="Archer D.B."/>
            <person name="Baker S.E."/>
            <person name="Benoit I."/>
            <person name="Brakhage A.A."/>
            <person name="Braus G.H."/>
            <person name="Fischer R."/>
            <person name="Frisvad J.C."/>
            <person name="Goldman G.H."/>
            <person name="Houbraken J."/>
            <person name="Oakley B."/>
            <person name="Pocsi I."/>
            <person name="Scazzocchio C."/>
            <person name="Seiboth B."/>
            <person name="vanKuyk P.A."/>
            <person name="Wortman J."/>
            <person name="Dyer P.S."/>
            <person name="Grigoriev I.V."/>
        </authorList>
    </citation>
    <scope>NUCLEOTIDE SEQUENCE [LARGE SCALE GENOMIC DNA]</scope>
    <source>
        <strain evidence="3">CBS 583.65</strain>
    </source>
</reference>
<dbReference type="AlphaFoldDB" id="A0A1L9PSL4"/>
<organism evidence="2 3">
    <name type="scientific">Aspergillus versicolor CBS 583.65</name>
    <dbReference type="NCBI Taxonomy" id="1036611"/>
    <lineage>
        <taxon>Eukaryota</taxon>
        <taxon>Fungi</taxon>
        <taxon>Dikarya</taxon>
        <taxon>Ascomycota</taxon>
        <taxon>Pezizomycotina</taxon>
        <taxon>Eurotiomycetes</taxon>
        <taxon>Eurotiomycetidae</taxon>
        <taxon>Eurotiales</taxon>
        <taxon>Aspergillaceae</taxon>
        <taxon>Aspergillus</taxon>
        <taxon>Aspergillus subgen. Nidulantes</taxon>
    </lineage>
</organism>
<gene>
    <name evidence="2" type="ORF">ASPVEDRAFT_793555</name>
</gene>
<feature type="region of interest" description="Disordered" evidence="1">
    <location>
        <begin position="129"/>
        <end position="170"/>
    </location>
</feature>
<dbReference type="RefSeq" id="XP_040670292.1">
    <property type="nucleotide sequence ID" value="XM_040816682.1"/>
</dbReference>
<feature type="compositionally biased region" description="Basic and acidic residues" evidence="1">
    <location>
        <begin position="161"/>
        <end position="170"/>
    </location>
</feature>
<dbReference type="Proteomes" id="UP000184073">
    <property type="component" value="Unassembled WGS sequence"/>
</dbReference>
<dbReference type="GeneID" id="63732193"/>
<evidence type="ECO:0000313" key="2">
    <source>
        <dbReference type="EMBL" id="OJJ04530.1"/>
    </source>
</evidence>
<protein>
    <submittedName>
        <fullName evidence="2">Uncharacterized protein</fullName>
    </submittedName>
</protein>
<accession>A0A1L9PSL4</accession>